<dbReference type="PANTHER" id="PTHR33392:SF6">
    <property type="entry name" value="POLYISOPRENYL-TEICHOIC ACID--PEPTIDOGLYCAN TEICHOIC ACID TRANSFERASE TAGU"/>
    <property type="match status" value="1"/>
</dbReference>
<evidence type="ECO:0000256" key="2">
    <source>
        <dbReference type="SAM" id="Phobius"/>
    </source>
</evidence>
<dbReference type="Gene3D" id="3.40.630.190">
    <property type="entry name" value="LCP protein"/>
    <property type="match status" value="1"/>
</dbReference>
<organism evidence="4 5">
    <name type="scientific">Agrococcus versicolor</name>
    <dbReference type="NCBI Taxonomy" id="501482"/>
    <lineage>
        <taxon>Bacteria</taxon>
        <taxon>Bacillati</taxon>
        <taxon>Actinomycetota</taxon>
        <taxon>Actinomycetes</taxon>
        <taxon>Micrococcales</taxon>
        <taxon>Microbacteriaceae</taxon>
        <taxon>Agrococcus</taxon>
    </lineage>
</organism>
<comment type="caution">
    <text evidence="4">The sequence shown here is derived from an EMBL/GenBank/DDBJ whole genome shotgun (WGS) entry which is preliminary data.</text>
</comment>
<dbReference type="Pfam" id="PF03816">
    <property type="entry name" value="LytR_cpsA_psr"/>
    <property type="match status" value="1"/>
</dbReference>
<dbReference type="EMBL" id="BAAAQT010000005">
    <property type="protein sequence ID" value="GAA2171688.1"/>
    <property type="molecule type" value="Genomic_DNA"/>
</dbReference>
<keyword evidence="2" id="KW-1133">Transmembrane helix</keyword>
<name>A0ABP5MCV9_9MICO</name>
<evidence type="ECO:0000313" key="5">
    <source>
        <dbReference type="Proteomes" id="UP001501599"/>
    </source>
</evidence>
<comment type="similarity">
    <text evidence="1">Belongs to the LytR/CpsA/Psr (LCP) family.</text>
</comment>
<evidence type="ECO:0000259" key="3">
    <source>
        <dbReference type="Pfam" id="PF03816"/>
    </source>
</evidence>
<protein>
    <recommendedName>
        <fullName evidence="3">Cell envelope-related transcriptional attenuator domain-containing protein</fullName>
    </recommendedName>
</protein>
<feature type="domain" description="Cell envelope-related transcriptional attenuator" evidence="3">
    <location>
        <begin position="190"/>
        <end position="369"/>
    </location>
</feature>
<reference evidence="5" key="1">
    <citation type="journal article" date="2019" name="Int. J. Syst. Evol. Microbiol.">
        <title>The Global Catalogue of Microorganisms (GCM) 10K type strain sequencing project: providing services to taxonomists for standard genome sequencing and annotation.</title>
        <authorList>
            <consortium name="The Broad Institute Genomics Platform"/>
            <consortium name="The Broad Institute Genome Sequencing Center for Infectious Disease"/>
            <person name="Wu L."/>
            <person name="Ma J."/>
        </authorList>
    </citation>
    <scope>NUCLEOTIDE SEQUENCE [LARGE SCALE GENOMIC DNA]</scope>
    <source>
        <strain evidence="5">JCM 16026</strain>
    </source>
</reference>
<proteinExistence type="inferred from homology"/>
<feature type="transmembrane region" description="Helical" evidence="2">
    <location>
        <begin position="86"/>
        <end position="110"/>
    </location>
</feature>
<dbReference type="InterPro" id="IPR050922">
    <property type="entry name" value="LytR/CpsA/Psr_CW_biosynth"/>
</dbReference>
<dbReference type="Proteomes" id="UP001501599">
    <property type="component" value="Unassembled WGS sequence"/>
</dbReference>
<gene>
    <name evidence="4" type="ORF">GCM10009846_06450</name>
</gene>
<dbReference type="PANTHER" id="PTHR33392">
    <property type="entry name" value="POLYISOPRENYL-TEICHOIC ACID--PEPTIDOGLYCAN TEICHOIC ACID TRANSFERASE TAGU"/>
    <property type="match status" value="1"/>
</dbReference>
<keyword evidence="5" id="KW-1185">Reference proteome</keyword>
<dbReference type="RefSeq" id="WP_344340256.1">
    <property type="nucleotide sequence ID" value="NZ_BAAAQT010000005.1"/>
</dbReference>
<feature type="transmembrane region" description="Helical" evidence="2">
    <location>
        <begin position="26"/>
        <end position="45"/>
    </location>
</feature>
<dbReference type="NCBIfam" id="TIGR00350">
    <property type="entry name" value="lytR_cpsA_psr"/>
    <property type="match status" value="1"/>
</dbReference>
<feature type="transmembrane region" description="Helical" evidence="2">
    <location>
        <begin position="52"/>
        <end position="74"/>
    </location>
</feature>
<sequence>MTVLLAPRMSLRAPDTGSEQVMTRRAWWLVGVGFLLPGSAQVLAGNRRLGRVGIVATFVLLALLVVAGILWLAARSVLLTVVANAVGLLVLEVLAVAYAVLWVVLGLDTLRLARVAKAAPRLRAVVAGVALVATIVPAALAGYSATLIDAGRGLVSNVFDFAGPPVDAIDGQYTFMLLGGDAGADRVGLRPDSITVVSVNAETGAATMIGVPRNLANVPFPADSPMAAEWPDGFDCGTSDCLINAAYTYGDNNPDLYPDAEAAGSSPGIEATRDAVEGATGIPIQFFVIIDMQGFDDLIDALGGITIDIPADVPIAIEGGPVEEWIRAGDDVTLDGYHALWYARSRAGSNDYERMERQRVVQEAVISQFTPQVLLTQYASLSAAGQDLVQTDIPQAMIGSLADLAERTRSLPITNLELVPPVVNTGAPDFAQVHGLVAEAIATADTVDDPAPSP</sequence>
<evidence type="ECO:0000313" key="4">
    <source>
        <dbReference type="EMBL" id="GAA2171688.1"/>
    </source>
</evidence>
<accession>A0ABP5MCV9</accession>
<evidence type="ECO:0000256" key="1">
    <source>
        <dbReference type="ARBA" id="ARBA00006068"/>
    </source>
</evidence>
<feature type="transmembrane region" description="Helical" evidence="2">
    <location>
        <begin position="122"/>
        <end position="143"/>
    </location>
</feature>
<dbReference type="InterPro" id="IPR004474">
    <property type="entry name" value="LytR_CpsA_psr"/>
</dbReference>
<keyword evidence="2" id="KW-0472">Membrane</keyword>
<keyword evidence="2" id="KW-0812">Transmembrane</keyword>